<keyword evidence="2 7" id="KW-0812">Transmembrane</keyword>
<feature type="transmembrane region" description="Helical" evidence="7">
    <location>
        <begin position="239"/>
        <end position="262"/>
    </location>
</feature>
<evidence type="ECO:0000256" key="3">
    <source>
        <dbReference type="ARBA" id="ARBA00022741"/>
    </source>
</evidence>
<feature type="domain" description="ABC transmembrane type-1" evidence="9">
    <location>
        <begin position="21"/>
        <end position="289"/>
    </location>
</feature>
<keyword evidence="4 10" id="KW-0067">ATP-binding</keyword>
<dbReference type="InterPro" id="IPR011527">
    <property type="entry name" value="ABC1_TM_dom"/>
</dbReference>
<proteinExistence type="predicted"/>
<feature type="transmembrane region" description="Helical" evidence="7">
    <location>
        <begin position="20"/>
        <end position="38"/>
    </location>
</feature>
<dbReference type="InterPro" id="IPR017871">
    <property type="entry name" value="ABC_transporter-like_CS"/>
</dbReference>
<evidence type="ECO:0000259" key="9">
    <source>
        <dbReference type="PROSITE" id="PS50929"/>
    </source>
</evidence>
<organism evidence="10 11">
    <name type="scientific">Amycolatopsis arida</name>
    <dbReference type="NCBI Taxonomy" id="587909"/>
    <lineage>
        <taxon>Bacteria</taxon>
        <taxon>Bacillati</taxon>
        <taxon>Actinomycetota</taxon>
        <taxon>Actinomycetes</taxon>
        <taxon>Pseudonocardiales</taxon>
        <taxon>Pseudonocardiaceae</taxon>
        <taxon>Amycolatopsis</taxon>
    </lineage>
</organism>
<accession>A0A1I5SLN6</accession>
<reference evidence="11" key="1">
    <citation type="submission" date="2016-10" db="EMBL/GenBank/DDBJ databases">
        <authorList>
            <person name="Varghese N."/>
            <person name="Submissions S."/>
        </authorList>
    </citation>
    <scope>NUCLEOTIDE SEQUENCE [LARGE SCALE GENOMIC DNA]</scope>
    <source>
        <strain evidence="11">CGMCC 4.5579</strain>
    </source>
</reference>
<evidence type="ECO:0000256" key="7">
    <source>
        <dbReference type="SAM" id="Phobius"/>
    </source>
</evidence>
<dbReference type="InterPro" id="IPR003439">
    <property type="entry name" value="ABC_transporter-like_ATP-bd"/>
</dbReference>
<evidence type="ECO:0000313" key="11">
    <source>
        <dbReference type="Proteomes" id="UP000198727"/>
    </source>
</evidence>
<evidence type="ECO:0000256" key="5">
    <source>
        <dbReference type="ARBA" id="ARBA00022989"/>
    </source>
</evidence>
<keyword evidence="3" id="KW-0547">Nucleotide-binding</keyword>
<dbReference type="InterPro" id="IPR039421">
    <property type="entry name" value="Type_1_exporter"/>
</dbReference>
<dbReference type="RefSeq" id="WP_092529860.1">
    <property type="nucleotide sequence ID" value="NZ_FOWW01000003.1"/>
</dbReference>
<name>A0A1I5SLN6_9PSEU</name>
<dbReference type="Pfam" id="PF00005">
    <property type="entry name" value="ABC_tran"/>
    <property type="match status" value="1"/>
</dbReference>
<dbReference type="Gene3D" id="3.40.50.300">
    <property type="entry name" value="P-loop containing nucleotide triphosphate hydrolases"/>
    <property type="match status" value="1"/>
</dbReference>
<dbReference type="SUPFAM" id="SSF52540">
    <property type="entry name" value="P-loop containing nucleoside triphosphate hydrolases"/>
    <property type="match status" value="1"/>
</dbReference>
<dbReference type="CDD" id="cd07346">
    <property type="entry name" value="ABC_6TM_exporters"/>
    <property type="match status" value="1"/>
</dbReference>
<evidence type="ECO:0000256" key="1">
    <source>
        <dbReference type="ARBA" id="ARBA00004651"/>
    </source>
</evidence>
<dbReference type="PROSITE" id="PS50893">
    <property type="entry name" value="ABC_TRANSPORTER_2"/>
    <property type="match status" value="1"/>
</dbReference>
<evidence type="ECO:0000313" key="10">
    <source>
        <dbReference type="EMBL" id="SFP71655.1"/>
    </source>
</evidence>
<dbReference type="GO" id="GO:0034040">
    <property type="term" value="F:ATPase-coupled lipid transmembrane transporter activity"/>
    <property type="evidence" value="ECO:0007669"/>
    <property type="project" value="TreeGrafter"/>
</dbReference>
<dbReference type="GO" id="GO:0005886">
    <property type="term" value="C:plasma membrane"/>
    <property type="evidence" value="ECO:0007669"/>
    <property type="project" value="UniProtKB-SubCell"/>
</dbReference>
<dbReference type="GO" id="GO:0016887">
    <property type="term" value="F:ATP hydrolysis activity"/>
    <property type="evidence" value="ECO:0007669"/>
    <property type="project" value="InterPro"/>
</dbReference>
<feature type="domain" description="ABC transporter" evidence="8">
    <location>
        <begin position="312"/>
        <end position="553"/>
    </location>
</feature>
<dbReference type="PANTHER" id="PTHR24221:SF654">
    <property type="entry name" value="ATP-BINDING CASSETTE SUB-FAMILY B MEMBER 6"/>
    <property type="match status" value="1"/>
</dbReference>
<keyword evidence="11" id="KW-1185">Reference proteome</keyword>
<dbReference type="SUPFAM" id="SSF90123">
    <property type="entry name" value="ABC transporter transmembrane region"/>
    <property type="match status" value="1"/>
</dbReference>
<feature type="transmembrane region" description="Helical" evidence="7">
    <location>
        <begin position="152"/>
        <end position="169"/>
    </location>
</feature>
<dbReference type="AlphaFoldDB" id="A0A1I5SLN6"/>
<evidence type="ECO:0000256" key="2">
    <source>
        <dbReference type="ARBA" id="ARBA00022692"/>
    </source>
</evidence>
<dbReference type="Gene3D" id="1.20.1560.10">
    <property type="entry name" value="ABC transporter type 1, transmembrane domain"/>
    <property type="match status" value="1"/>
</dbReference>
<dbReference type="InterPro" id="IPR003593">
    <property type="entry name" value="AAA+_ATPase"/>
</dbReference>
<dbReference type="Proteomes" id="UP000198727">
    <property type="component" value="Unassembled WGS sequence"/>
</dbReference>
<keyword evidence="5 7" id="KW-1133">Transmembrane helix</keyword>
<sequence>MAESGDQLLRAVAAEDRGRVALLVLTALVAAAAGLLLPSALAGAVDAVLSGGSAWGPVLWLLLLGVAEIGADVVGVLLTARLTAAATARLRRRLSRHLVRLGTRSEFAPGDAVSRLTSDCTGAGQVASIVVQLGTALLISAGAITALALLDWRLAVVFVASVPVGLLLARSHLRRTAADVTTYQEVSGELGARLLDAVAGLRTIAAAGIADQEAARVLRPLPRLSAAGAGMWRTQARMVWRAGLLLPAVQLAVLVAAGFGVLAGRLSVGDVLAALGYTMLGMGMVRQVPLLTALSRARSCATRITEVLAAQVRPEGTFRLPRGRGTVRLRGVGLDGALRDVDLAVPGGGVLAVVGRSGAGKSALTAVLGGLVEPDRGEVLLDGVPVRLLPAEDLRAAVGYAFERPVLLGETVRDAVAYGCWAGTVAVREACRAAQVHDLVVRLPEGYETPLSRTPLSGGEAQRLGLARALVRRPRVLVLDDATASLDTITEARVDRALATALPDRTRVIVTHRVATAARADLVAWLDGGRLRAVAPHAVLWTDPDYRAVFTEERAASSPNGSAPGNGGELR</sequence>
<dbReference type="GO" id="GO:0005524">
    <property type="term" value="F:ATP binding"/>
    <property type="evidence" value="ECO:0007669"/>
    <property type="project" value="UniProtKB-KW"/>
</dbReference>
<dbReference type="EMBL" id="FOWW01000003">
    <property type="protein sequence ID" value="SFP71655.1"/>
    <property type="molecule type" value="Genomic_DNA"/>
</dbReference>
<gene>
    <name evidence="10" type="ORF">SAMN05421810_103187</name>
</gene>
<dbReference type="Pfam" id="PF00664">
    <property type="entry name" value="ABC_membrane"/>
    <property type="match status" value="1"/>
</dbReference>
<dbReference type="InterPro" id="IPR027417">
    <property type="entry name" value="P-loop_NTPase"/>
</dbReference>
<evidence type="ECO:0000256" key="6">
    <source>
        <dbReference type="ARBA" id="ARBA00023136"/>
    </source>
</evidence>
<dbReference type="PANTHER" id="PTHR24221">
    <property type="entry name" value="ATP-BINDING CASSETTE SUB-FAMILY B"/>
    <property type="match status" value="1"/>
</dbReference>
<dbReference type="STRING" id="587909.SAMN05421810_103187"/>
<dbReference type="PROSITE" id="PS50929">
    <property type="entry name" value="ABC_TM1F"/>
    <property type="match status" value="1"/>
</dbReference>
<dbReference type="PROSITE" id="PS00211">
    <property type="entry name" value="ABC_TRANSPORTER_1"/>
    <property type="match status" value="1"/>
</dbReference>
<feature type="transmembrane region" description="Helical" evidence="7">
    <location>
        <begin position="58"/>
        <end position="84"/>
    </location>
</feature>
<dbReference type="InterPro" id="IPR036640">
    <property type="entry name" value="ABC1_TM_sf"/>
</dbReference>
<comment type="subcellular location">
    <subcellularLocation>
        <location evidence="1">Cell membrane</location>
        <topology evidence="1">Multi-pass membrane protein</topology>
    </subcellularLocation>
</comment>
<protein>
    <submittedName>
        <fullName evidence="10">ATP-binding cassette, subfamily B</fullName>
    </submittedName>
</protein>
<evidence type="ECO:0000259" key="8">
    <source>
        <dbReference type="PROSITE" id="PS50893"/>
    </source>
</evidence>
<dbReference type="SMART" id="SM00382">
    <property type="entry name" value="AAA"/>
    <property type="match status" value="1"/>
</dbReference>
<evidence type="ECO:0000256" key="4">
    <source>
        <dbReference type="ARBA" id="ARBA00022840"/>
    </source>
</evidence>
<feature type="transmembrane region" description="Helical" evidence="7">
    <location>
        <begin position="126"/>
        <end position="146"/>
    </location>
</feature>
<dbReference type="GO" id="GO:0140359">
    <property type="term" value="F:ABC-type transporter activity"/>
    <property type="evidence" value="ECO:0007669"/>
    <property type="project" value="InterPro"/>
</dbReference>
<dbReference type="OrthoDB" id="9806127at2"/>
<keyword evidence="6 7" id="KW-0472">Membrane</keyword>